<evidence type="ECO:0000313" key="1">
    <source>
        <dbReference type="EMBL" id="SMC54027.1"/>
    </source>
</evidence>
<dbReference type="RefSeq" id="WP_084286804.1">
    <property type="nucleotide sequence ID" value="NZ_FWYB01000001.1"/>
</dbReference>
<sequence>MSDFNLLFKKYNSVSNLTNDLNKSVITLKRRNLTGRAGVKDLHPKLQVSDEEVKKALSDIMTILHGLEQFYRHQDSKNDLYELKDNTLFKNQILKNDEFKNQILSALEKLNQEKRLSATDLSNIDRFISILDNEASILFRKLRTNRG</sequence>
<keyword evidence="2" id="KW-1185">Reference proteome</keyword>
<name>A0A1W2A027_9SPHI</name>
<dbReference type="STRING" id="475255.SAMN04488101_101209"/>
<reference evidence="1 2" key="1">
    <citation type="submission" date="2017-04" db="EMBL/GenBank/DDBJ databases">
        <authorList>
            <person name="Afonso C.L."/>
            <person name="Miller P.J."/>
            <person name="Scott M.A."/>
            <person name="Spackman E."/>
            <person name="Goraichik I."/>
            <person name="Dimitrov K.M."/>
            <person name="Suarez D.L."/>
            <person name="Swayne D.E."/>
        </authorList>
    </citation>
    <scope>NUCLEOTIDE SEQUENCE [LARGE SCALE GENOMIC DNA]</scope>
    <source>
        <strain evidence="1 2">DSM 19625</strain>
    </source>
</reference>
<accession>A0A1W2A027</accession>
<organism evidence="1 2">
    <name type="scientific">Pedobacter nyackensis</name>
    <dbReference type="NCBI Taxonomy" id="475255"/>
    <lineage>
        <taxon>Bacteria</taxon>
        <taxon>Pseudomonadati</taxon>
        <taxon>Bacteroidota</taxon>
        <taxon>Sphingobacteriia</taxon>
        <taxon>Sphingobacteriales</taxon>
        <taxon>Sphingobacteriaceae</taxon>
        <taxon>Pedobacter</taxon>
    </lineage>
</organism>
<proteinExistence type="predicted"/>
<dbReference type="AlphaFoldDB" id="A0A1W2A027"/>
<evidence type="ECO:0000313" key="2">
    <source>
        <dbReference type="Proteomes" id="UP000192678"/>
    </source>
</evidence>
<protein>
    <submittedName>
        <fullName evidence="1">Uncharacterized protein</fullName>
    </submittedName>
</protein>
<dbReference type="OrthoDB" id="1495468at2"/>
<dbReference type="EMBL" id="FWYB01000001">
    <property type="protein sequence ID" value="SMC54027.1"/>
    <property type="molecule type" value="Genomic_DNA"/>
</dbReference>
<gene>
    <name evidence="1" type="ORF">SAMN04488101_101209</name>
</gene>
<dbReference type="Proteomes" id="UP000192678">
    <property type="component" value="Unassembled WGS sequence"/>
</dbReference>